<dbReference type="PANTHER" id="PTHR38459">
    <property type="entry name" value="PROPHAGE BACTOPRENOL-LINKED GLUCOSE TRANSLOCASE HOMOLOG"/>
    <property type="match status" value="1"/>
</dbReference>
<keyword evidence="9" id="KW-1185">Reference proteome</keyword>
<feature type="transmembrane region" description="Helical" evidence="6">
    <location>
        <begin position="130"/>
        <end position="147"/>
    </location>
</feature>
<dbReference type="EMBL" id="JBBEGM010000011">
    <property type="protein sequence ID" value="MEJ2864138.1"/>
    <property type="molecule type" value="Genomic_DNA"/>
</dbReference>
<evidence type="ECO:0000256" key="1">
    <source>
        <dbReference type="ARBA" id="ARBA00004141"/>
    </source>
</evidence>
<dbReference type="RefSeq" id="WP_337705511.1">
    <property type="nucleotide sequence ID" value="NZ_JBBEGM010000011.1"/>
</dbReference>
<dbReference type="InterPro" id="IPR007267">
    <property type="entry name" value="GtrA_DPMS_TM"/>
</dbReference>
<dbReference type="InterPro" id="IPR051401">
    <property type="entry name" value="GtrA_CellWall_Glycosyl"/>
</dbReference>
<feature type="domain" description="GtrA/DPMS transmembrane" evidence="7">
    <location>
        <begin position="23"/>
        <end position="153"/>
    </location>
</feature>
<feature type="transmembrane region" description="Helical" evidence="6">
    <location>
        <begin position="89"/>
        <end position="110"/>
    </location>
</feature>
<comment type="similarity">
    <text evidence="2">Belongs to the GtrA family.</text>
</comment>
<keyword evidence="3 6" id="KW-0812">Transmembrane</keyword>
<gene>
    <name evidence="8" type="ORF">WCD58_23480</name>
</gene>
<sequence>MTGVRDVPGWATRLAGRHGELVKFATVGAITFVVDTAVFVTAKSTVLEPKPVTAKVVAVLVATIVGYVLNREWSFRMRGGRGRPHEALLYFGVSGVALAINAAPLGVSRYVLDLATPAVSVLTEHVADLVSAQIVGTLLAMVFRWWAFRRWVFPDEIGPLR</sequence>
<evidence type="ECO:0000256" key="4">
    <source>
        <dbReference type="ARBA" id="ARBA00022989"/>
    </source>
</evidence>
<feature type="transmembrane region" description="Helical" evidence="6">
    <location>
        <begin position="52"/>
        <end position="69"/>
    </location>
</feature>
<evidence type="ECO:0000256" key="6">
    <source>
        <dbReference type="SAM" id="Phobius"/>
    </source>
</evidence>
<evidence type="ECO:0000256" key="5">
    <source>
        <dbReference type="ARBA" id="ARBA00023136"/>
    </source>
</evidence>
<protein>
    <submittedName>
        <fullName evidence="8">GtrA family protein</fullName>
    </submittedName>
</protein>
<reference evidence="8 9" key="1">
    <citation type="submission" date="2024-03" db="EMBL/GenBank/DDBJ databases">
        <title>Actinomycetospora sp. OC33-EN07, a novel actinomycete isolated from wild orchid (Aerides multiflora).</title>
        <authorList>
            <person name="Suriyachadkun C."/>
        </authorList>
    </citation>
    <scope>NUCLEOTIDE SEQUENCE [LARGE SCALE GENOMIC DNA]</scope>
    <source>
        <strain evidence="8 9">OC33-EN07</strain>
    </source>
</reference>
<evidence type="ECO:0000313" key="8">
    <source>
        <dbReference type="EMBL" id="MEJ2864138.1"/>
    </source>
</evidence>
<keyword evidence="4 6" id="KW-1133">Transmembrane helix</keyword>
<accession>A0ABU8MA13</accession>
<evidence type="ECO:0000313" key="9">
    <source>
        <dbReference type="Proteomes" id="UP001369736"/>
    </source>
</evidence>
<comment type="subcellular location">
    <subcellularLocation>
        <location evidence="1">Membrane</location>
        <topology evidence="1">Multi-pass membrane protein</topology>
    </subcellularLocation>
</comment>
<keyword evidence="5 6" id="KW-0472">Membrane</keyword>
<evidence type="ECO:0000256" key="2">
    <source>
        <dbReference type="ARBA" id="ARBA00009399"/>
    </source>
</evidence>
<evidence type="ECO:0000259" key="7">
    <source>
        <dbReference type="Pfam" id="PF04138"/>
    </source>
</evidence>
<proteinExistence type="inferred from homology"/>
<organism evidence="8 9">
    <name type="scientific">Actinomycetospora flava</name>
    <dbReference type="NCBI Taxonomy" id="3129232"/>
    <lineage>
        <taxon>Bacteria</taxon>
        <taxon>Bacillati</taxon>
        <taxon>Actinomycetota</taxon>
        <taxon>Actinomycetes</taxon>
        <taxon>Pseudonocardiales</taxon>
        <taxon>Pseudonocardiaceae</taxon>
        <taxon>Actinomycetospora</taxon>
    </lineage>
</organism>
<feature type="transmembrane region" description="Helical" evidence="6">
    <location>
        <begin position="21"/>
        <end position="40"/>
    </location>
</feature>
<dbReference type="PANTHER" id="PTHR38459:SF1">
    <property type="entry name" value="PROPHAGE BACTOPRENOL-LINKED GLUCOSE TRANSLOCASE HOMOLOG"/>
    <property type="match status" value="1"/>
</dbReference>
<name>A0ABU8MA13_9PSEU</name>
<evidence type="ECO:0000256" key="3">
    <source>
        <dbReference type="ARBA" id="ARBA00022692"/>
    </source>
</evidence>
<dbReference type="Pfam" id="PF04138">
    <property type="entry name" value="GtrA_DPMS_TM"/>
    <property type="match status" value="1"/>
</dbReference>
<dbReference type="Proteomes" id="UP001369736">
    <property type="component" value="Unassembled WGS sequence"/>
</dbReference>
<comment type="caution">
    <text evidence="8">The sequence shown here is derived from an EMBL/GenBank/DDBJ whole genome shotgun (WGS) entry which is preliminary data.</text>
</comment>